<organism evidence="1">
    <name type="scientific">Timema shepardi</name>
    <name type="common">Walking stick</name>
    <dbReference type="NCBI Taxonomy" id="629360"/>
    <lineage>
        <taxon>Eukaryota</taxon>
        <taxon>Metazoa</taxon>
        <taxon>Ecdysozoa</taxon>
        <taxon>Arthropoda</taxon>
        <taxon>Hexapoda</taxon>
        <taxon>Insecta</taxon>
        <taxon>Pterygota</taxon>
        <taxon>Neoptera</taxon>
        <taxon>Polyneoptera</taxon>
        <taxon>Phasmatodea</taxon>
        <taxon>Timematodea</taxon>
        <taxon>Timematoidea</taxon>
        <taxon>Timematidae</taxon>
        <taxon>Timema</taxon>
    </lineage>
</organism>
<sequence length="88" mass="10450">MMEILPTRVCTILILRKLEYREMFSSMKHNKAVKHLSTSCSRKLTVMKKPKTTGLRRHPQRRSHRKKFFKRVNHTRCLGLLITSELVS</sequence>
<dbReference type="AlphaFoldDB" id="A0A7R9AY52"/>
<protein>
    <submittedName>
        <fullName evidence="1">Uncharacterized protein</fullName>
    </submittedName>
</protein>
<accession>A0A7R9AY52</accession>
<proteinExistence type="predicted"/>
<reference evidence="1" key="1">
    <citation type="submission" date="2020-11" db="EMBL/GenBank/DDBJ databases">
        <authorList>
            <person name="Tran Van P."/>
        </authorList>
    </citation>
    <scope>NUCLEOTIDE SEQUENCE</scope>
</reference>
<dbReference type="EMBL" id="OC002775">
    <property type="protein sequence ID" value="CAD7262376.1"/>
    <property type="molecule type" value="Genomic_DNA"/>
</dbReference>
<name>A0A7R9AY52_TIMSH</name>
<gene>
    <name evidence="1" type="ORF">TSIB3V08_LOCUS6484</name>
</gene>
<evidence type="ECO:0000313" key="1">
    <source>
        <dbReference type="EMBL" id="CAD7262376.1"/>
    </source>
</evidence>